<dbReference type="EMBL" id="LXQA010881338">
    <property type="protein sequence ID" value="MCI75376.1"/>
    <property type="molecule type" value="Genomic_DNA"/>
</dbReference>
<organism evidence="1 2">
    <name type="scientific">Trifolium medium</name>
    <dbReference type="NCBI Taxonomy" id="97028"/>
    <lineage>
        <taxon>Eukaryota</taxon>
        <taxon>Viridiplantae</taxon>
        <taxon>Streptophyta</taxon>
        <taxon>Embryophyta</taxon>
        <taxon>Tracheophyta</taxon>
        <taxon>Spermatophyta</taxon>
        <taxon>Magnoliopsida</taxon>
        <taxon>eudicotyledons</taxon>
        <taxon>Gunneridae</taxon>
        <taxon>Pentapetalae</taxon>
        <taxon>rosids</taxon>
        <taxon>fabids</taxon>
        <taxon>Fabales</taxon>
        <taxon>Fabaceae</taxon>
        <taxon>Papilionoideae</taxon>
        <taxon>50 kb inversion clade</taxon>
        <taxon>NPAAA clade</taxon>
        <taxon>Hologalegina</taxon>
        <taxon>IRL clade</taxon>
        <taxon>Trifolieae</taxon>
        <taxon>Trifolium</taxon>
    </lineage>
</organism>
<accession>A0A392USA3</accession>
<comment type="caution">
    <text evidence="1">The sequence shown here is derived from an EMBL/GenBank/DDBJ whole genome shotgun (WGS) entry which is preliminary data.</text>
</comment>
<keyword evidence="2" id="KW-1185">Reference proteome</keyword>
<feature type="non-terminal residue" evidence="1">
    <location>
        <position position="39"/>
    </location>
</feature>
<sequence>MSPPTATVVLRAAPPSYLRLMYSKKHRDFPFCLLPPSSF</sequence>
<dbReference type="Proteomes" id="UP000265520">
    <property type="component" value="Unassembled WGS sequence"/>
</dbReference>
<evidence type="ECO:0000313" key="1">
    <source>
        <dbReference type="EMBL" id="MCI75376.1"/>
    </source>
</evidence>
<reference evidence="1 2" key="1">
    <citation type="journal article" date="2018" name="Front. Plant Sci.">
        <title>Red Clover (Trifolium pratense) and Zigzag Clover (T. medium) - A Picture of Genomic Similarities and Differences.</title>
        <authorList>
            <person name="Dluhosova J."/>
            <person name="Istvanek J."/>
            <person name="Nedelnik J."/>
            <person name="Repkova J."/>
        </authorList>
    </citation>
    <scope>NUCLEOTIDE SEQUENCE [LARGE SCALE GENOMIC DNA]</scope>
    <source>
        <strain evidence="2">cv. 10/8</strain>
        <tissue evidence="1">Leaf</tissue>
    </source>
</reference>
<proteinExistence type="predicted"/>
<evidence type="ECO:0000313" key="2">
    <source>
        <dbReference type="Proteomes" id="UP000265520"/>
    </source>
</evidence>
<protein>
    <submittedName>
        <fullName evidence="1">Uncharacterized protein</fullName>
    </submittedName>
</protein>
<dbReference type="AlphaFoldDB" id="A0A392USA3"/>
<name>A0A392USA3_9FABA</name>